<dbReference type="OMA" id="LAFHQCM"/>
<feature type="domain" description="IMS import disulfide relay-system CHCH-CHCH-like Cx9C" evidence="1">
    <location>
        <begin position="57"/>
        <end position="96"/>
    </location>
</feature>
<proteinExistence type="predicted"/>
<dbReference type="VEuPathDB" id="FungiDB:QG37_06233"/>
<dbReference type="InterPro" id="IPR052848">
    <property type="entry name" value="CHCH_domain-containing_protein"/>
</dbReference>
<comment type="caution">
    <text evidence="3">The sequence shown here is derived from an EMBL/GenBank/DDBJ whole genome shotgun (WGS) entry which is preliminary data.</text>
</comment>
<evidence type="ECO:0000259" key="1">
    <source>
        <dbReference type="Pfam" id="PF16860"/>
    </source>
</evidence>
<dbReference type="InterPro" id="IPR016611">
    <property type="entry name" value="Mix14"/>
</dbReference>
<dbReference type="VEuPathDB" id="FungiDB:CJJ07_003065"/>
<sequence length="100" mass="11219">MSAVLDQAMMEDIARHCPEQFLAFHQCMSKPPSEADCVLEQHNLSRCIKTKVPVFQQIQTKCAGKLQAYEACLRSNNSDQKKCEADLKSLRECSQSAIGK</sequence>
<dbReference type="PIRSF" id="PIRSF013232">
    <property type="entry name" value="UCP013232"/>
    <property type="match status" value="1"/>
</dbReference>
<feature type="domain" description="IMS import disulfide relay-system CHCH-CHCH-like Cx9C" evidence="1">
    <location>
        <begin position="10"/>
        <end position="52"/>
    </location>
</feature>
<name>A0A2H0ZVW0_CANAR</name>
<organism evidence="3">
    <name type="scientific">Candidozyma auris</name>
    <name type="common">Yeast</name>
    <name type="synonym">Candida auris</name>
    <dbReference type="NCBI Taxonomy" id="498019"/>
    <lineage>
        <taxon>Eukaryota</taxon>
        <taxon>Fungi</taxon>
        <taxon>Dikarya</taxon>
        <taxon>Ascomycota</taxon>
        <taxon>Saccharomycotina</taxon>
        <taxon>Pichiomycetes</taxon>
        <taxon>Metschnikowiaceae</taxon>
        <taxon>Candidozyma</taxon>
    </lineage>
</organism>
<reference evidence="2 4" key="3">
    <citation type="journal article" date="2018" name="Nat. Commun.">
        <title>Genomic insights into multidrug-resistance, mating and virulence in Candida auris and related emerging species.</title>
        <authorList>
            <person name="Munoz J.F."/>
            <person name="Gade L."/>
            <person name="Chow N.A."/>
            <person name="Loparev V.N."/>
            <person name="Juieng P."/>
            <person name="Berkow E.L."/>
            <person name="Farrer R.A."/>
            <person name="Litvintseva A.P."/>
            <person name="Cuomo C.A."/>
        </authorList>
    </citation>
    <scope>GENOME REANNOTATION</scope>
    <source>
        <strain evidence="2 4">B8441</strain>
    </source>
</reference>
<dbReference type="InterPro" id="IPR031731">
    <property type="entry name" value="CX9C"/>
</dbReference>
<dbReference type="AlphaFoldDB" id="A0A2H0ZVW0"/>
<dbReference type="EMBL" id="PEKT02000006">
    <property type="protein sequence ID" value="PIS54776.1"/>
    <property type="molecule type" value="Genomic_DNA"/>
</dbReference>
<reference evidence="3" key="2">
    <citation type="submission" date="2017-11" db="EMBL/GenBank/DDBJ databases">
        <title>Candida auris genome assembly and annotation.</title>
        <authorList>
            <person name="Munoz J.F."/>
            <person name="Gade L.G."/>
            <person name="Chow N.A."/>
            <person name="Litvintseva A.P."/>
            <person name="Loparev V.N."/>
            <person name="Cuomo C.A."/>
        </authorList>
    </citation>
    <scope>NUCLEOTIDE SEQUENCE</scope>
    <source>
        <strain evidence="3">B8441</strain>
    </source>
</reference>
<evidence type="ECO:0000313" key="4">
    <source>
        <dbReference type="Proteomes" id="UP000230249"/>
    </source>
</evidence>
<evidence type="ECO:0000313" key="2">
    <source>
        <dbReference type="EMBL" id="KAK8438481.1"/>
    </source>
</evidence>
<dbReference type="PANTHER" id="PTHR47106">
    <property type="entry name" value="COILED-COIL-HELIX-COILED-COIL-HELIX DOMAIN-CONTAINING PROTEIN 5"/>
    <property type="match status" value="1"/>
</dbReference>
<dbReference type="VEuPathDB" id="FungiDB:B9J08_002556"/>
<dbReference type="VEuPathDB" id="FungiDB:CJI96_0005110"/>
<dbReference type="VEuPathDB" id="FungiDB:CJI97_002101"/>
<reference evidence="3 4" key="1">
    <citation type="journal article" date="2017" name="Clin. Infect. Dis.">
        <title>Simultaneous emergence of multidrug-resistant Candida auris on 3 continents confirmed by whole-genome sequencing and epidemiological analyses.</title>
        <authorList>
            <person name="Lockhart S.R."/>
            <person name="Etienne K.A."/>
            <person name="Vallabhaneni S."/>
            <person name="Farooqi J."/>
            <person name="Chowdhary A."/>
            <person name="Govender N.P."/>
            <person name="Colombo A.L."/>
            <person name="Calvo B."/>
            <person name="Cuomo C.A."/>
            <person name="Desjardins C.A."/>
            <person name="Berkow E.L."/>
            <person name="Castanheira M."/>
            <person name="Magobo R.E."/>
            <person name="Jabeen K."/>
            <person name="Asghar R.J."/>
            <person name="Meis J.F."/>
            <person name="Jackson B."/>
            <person name="Chiller T."/>
            <person name="Litvintseva A.P."/>
        </authorList>
    </citation>
    <scope>NUCLEOTIDE SEQUENCE [LARGE SCALE GENOMIC DNA]</scope>
    <source>
        <strain evidence="3 4">B8441</strain>
    </source>
</reference>
<protein>
    <recommendedName>
        <fullName evidence="1">IMS import disulfide relay-system CHCH-CHCH-like Cx9C domain-containing protein</fullName>
    </recommendedName>
</protein>
<dbReference type="GO" id="GO:0005758">
    <property type="term" value="C:mitochondrial intermembrane space"/>
    <property type="evidence" value="ECO:0007669"/>
    <property type="project" value="TreeGrafter"/>
</dbReference>
<dbReference type="Proteomes" id="UP000230249">
    <property type="component" value="Unassembled WGS sequence"/>
</dbReference>
<dbReference type="Pfam" id="PF16860">
    <property type="entry name" value="CX9C"/>
    <property type="match status" value="2"/>
</dbReference>
<dbReference type="OrthoDB" id="276296at2759"/>
<accession>A0A2H0ZVW0</accession>
<dbReference type="Gene3D" id="1.10.287.2900">
    <property type="match status" value="2"/>
</dbReference>
<keyword evidence="4" id="KW-1185">Reference proteome</keyword>
<dbReference type="EMBL" id="PEKT03000007">
    <property type="protein sequence ID" value="KAK8438481.1"/>
    <property type="molecule type" value="Genomic_DNA"/>
</dbReference>
<dbReference type="PANTHER" id="PTHR47106:SF1">
    <property type="entry name" value="COILED-COIL-HELIX-COILED-COIL-HELIX DOMAIN-CONTAINING PROTEIN 5"/>
    <property type="match status" value="1"/>
</dbReference>
<reference evidence="2" key="4">
    <citation type="submission" date="2024-03" db="EMBL/GenBank/DDBJ databases">
        <title>Improved genome assembly of Candida auris strain B8441 and annotation of B11205.</title>
        <authorList>
            <person name="Cauldron N.C."/>
            <person name="Shea T."/>
            <person name="Cuomo C.A."/>
        </authorList>
    </citation>
    <scope>NUCLEOTIDE SEQUENCE</scope>
    <source>
        <strain evidence="2">B8441</strain>
    </source>
</reference>
<dbReference type="GO" id="GO:0045333">
    <property type="term" value="P:cellular respiration"/>
    <property type="evidence" value="ECO:0007669"/>
    <property type="project" value="TreeGrafter"/>
</dbReference>
<evidence type="ECO:0000313" key="3">
    <source>
        <dbReference type="EMBL" id="PIS54776.1"/>
    </source>
</evidence>
<gene>
    <name evidence="3" type="ORF">B9J08_002556</name>
    <name evidence="2" type="ORF">B9J08_05566</name>
</gene>